<comment type="similarity">
    <text evidence="3">Belongs to the small GTPase superfamily. Rab family.</text>
</comment>
<dbReference type="GO" id="GO:0005829">
    <property type="term" value="C:cytosol"/>
    <property type="evidence" value="ECO:0007669"/>
    <property type="project" value="UniProtKB-SubCell"/>
</dbReference>
<feature type="transmembrane region" description="Helical" evidence="17">
    <location>
        <begin position="1026"/>
        <end position="1048"/>
    </location>
</feature>
<dbReference type="GO" id="GO:0006417">
    <property type="term" value="P:regulation of translation"/>
    <property type="evidence" value="ECO:0007669"/>
    <property type="project" value="UniProtKB-KW"/>
</dbReference>
<evidence type="ECO:0000256" key="6">
    <source>
        <dbReference type="ARBA" id="ARBA00022490"/>
    </source>
</evidence>
<keyword evidence="6" id="KW-0963">Cytoplasm</keyword>
<keyword evidence="11" id="KW-0342">GTP-binding</keyword>
<evidence type="ECO:0000256" key="8">
    <source>
        <dbReference type="ARBA" id="ARBA00022741"/>
    </source>
</evidence>
<gene>
    <name evidence="19" type="ORF">AARE701A_LOCUS1892</name>
</gene>
<evidence type="ECO:0000256" key="9">
    <source>
        <dbReference type="ARBA" id="ARBA00022845"/>
    </source>
</evidence>
<feature type="domain" description="MI" evidence="18">
    <location>
        <begin position="99"/>
        <end position="220"/>
    </location>
</feature>
<keyword evidence="9" id="KW-0810">Translation regulation</keyword>
<dbReference type="GO" id="GO:0015031">
    <property type="term" value="P:protein transport"/>
    <property type="evidence" value="ECO:0007669"/>
    <property type="project" value="UniProtKB-KW"/>
</dbReference>
<dbReference type="Gene3D" id="1.25.40.180">
    <property type="match status" value="4"/>
</dbReference>
<evidence type="ECO:0000256" key="2">
    <source>
        <dbReference type="ARBA" id="ARBA00005497"/>
    </source>
</evidence>
<dbReference type="PROSITE" id="PS51419">
    <property type="entry name" value="RAB"/>
    <property type="match status" value="1"/>
</dbReference>
<dbReference type="SMART" id="SM00173">
    <property type="entry name" value="RAS"/>
    <property type="match status" value="1"/>
</dbReference>
<reference evidence="19" key="1">
    <citation type="submission" date="2021-01" db="EMBL/GenBank/DDBJ databases">
        <authorList>
            <person name="Bezrukov I."/>
        </authorList>
    </citation>
    <scope>NUCLEOTIDE SEQUENCE</scope>
</reference>
<evidence type="ECO:0000256" key="11">
    <source>
        <dbReference type="ARBA" id="ARBA00023134"/>
    </source>
</evidence>
<keyword evidence="17" id="KW-0812">Transmembrane</keyword>
<organism evidence="19 20">
    <name type="scientific">Arabidopsis arenosa</name>
    <name type="common">Sand rock-cress</name>
    <name type="synonym">Cardaminopsis arenosa</name>
    <dbReference type="NCBI Taxonomy" id="38785"/>
    <lineage>
        <taxon>Eukaryota</taxon>
        <taxon>Viridiplantae</taxon>
        <taxon>Streptophyta</taxon>
        <taxon>Embryophyta</taxon>
        <taxon>Tracheophyta</taxon>
        <taxon>Spermatophyta</taxon>
        <taxon>Magnoliopsida</taxon>
        <taxon>eudicotyledons</taxon>
        <taxon>Gunneridae</taxon>
        <taxon>Pentapetalae</taxon>
        <taxon>rosids</taxon>
        <taxon>malvids</taxon>
        <taxon>Brassicales</taxon>
        <taxon>Brassicaceae</taxon>
        <taxon>Camelineae</taxon>
        <taxon>Arabidopsis</taxon>
    </lineage>
</organism>
<evidence type="ECO:0000313" key="19">
    <source>
        <dbReference type="EMBL" id="CAE5958275.1"/>
    </source>
</evidence>
<keyword evidence="7" id="KW-0677">Repeat</keyword>
<dbReference type="GO" id="GO:0005525">
    <property type="term" value="F:GTP binding"/>
    <property type="evidence" value="ECO:0007669"/>
    <property type="project" value="UniProtKB-KW"/>
</dbReference>
<evidence type="ECO:0000256" key="16">
    <source>
        <dbReference type="ARBA" id="ARBA00046278"/>
    </source>
</evidence>
<dbReference type="InterPro" id="IPR016024">
    <property type="entry name" value="ARM-type_fold"/>
</dbReference>
<dbReference type="GO" id="GO:0009646">
    <property type="term" value="P:response to absence of light"/>
    <property type="evidence" value="ECO:0007669"/>
    <property type="project" value="UniProtKB-ARBA"/>
</dbReference>
<evidence type="ECO:0000256" key="10">
    <source>
        <dbReference type="ARBA" id="ARBA00022927"/>
    </source>
</evidence>
<dbReference type="CDD" id="cd01862">
    <property type="entry name" value="Rab7"/>
    <property type="match status" value="1"/>
</dbReference>
<dbReference type="PROSITE" id="PS51420">
    <property type="entry name" value="RHO"/>
    <property type="match status" value="1"/>
</dbReference>
<evidence type="ECO:0000256" key="7">
    <source>
        <dbReference type="ARBA" id="ARBA00022737"/>
    </source>
</evidence>
<keyword evidence="5" id="KW-0488">Methylation</keyword>
<proteinExistence type="inferred from homology"/>
<dbReference type="GO" id="GO:0012505">
    <property type="term" value="C:endomembrane system"/>
    <property type="evidence" value="ECO:0007669"/>
    <property type="project" value="UniProtKB-SubCell"/>
</dbReference>
<comment type="similarity">
    <text evidence="2">Belongs to the PDCD4 family.</text>
</comment>
<evidence type="ECO:0000313" key="20">
    <source>
        <dbReference type="Proteomes" id="UP000682877"/>
    </source>
</evidence>
<dbReference type="GO" id="GO:0003924">
    <property type="term" value="F:GTPase activity"/>
    <property type="evidence" value="ECO:0007669"/>
    <property type="project" value="InterPro"/>
</dbReference>
<dbReference type="GO" id="GO:0043022">
    <property type="term" value="F:ribosome binding"/>
    <property type="evidence" value="ECO:0007669"/>
    <property type="project" value="UniProtKB-ARBA"/>
</dbReference>
<dbReference type="SMART" id="SM00176">
    <property type="entry name" value="RAN"/>
    <property type="match status" value="1"/>
</dbReference>
<dbReference type="GO" id="GO:0090549">
    <property type="term" value="P:response to carbon starvation"/>
    <property type="evidence" value="ECO:0007669"/>
    <property type="project" value="UniProtKB-ARBA"/>
</dbReference>
<evidence type="ECO:0000256" key="3">
    <source>
        <dbReference type="ARBA" id="ARBA00006270"/>
    </source>
</evidence>
<dbReference type="PANTHER" id="PTHR12626:SF2">
    <property type="entry name" value="MA3 DOMAIN-CONTAINING TRANSLATION REGULATORY FACTOR 2"/>
    <property type="match status" value="1"/>
</dbReference>
<dbReference type="Pfam" id="PF02847">
    <property type="entry name" value="MA3"/>
    <property type="match status" value="4"/>
</dbReference>
<dbReference type="PANTHER" id="PTHR12626">
    <property type="entry name" value="PROGRAMMED CELL DEATH 4"/>
    <property type="match status" value="1"/>
</dbReference>
<dbReference type="Pfam" id="PF00071">
    <property type="entry name" value="Ras"/>
    <property type="match status" value="1"/>
</dbReference>
<dbReference type="PROSITE" id="PS51366">
    <property type="entry name" value="MI"/>
    <property type="match status" value="4"/>
</dbReference>
<keyword evidence="17" id="KW-1133">Transmembrane helix</keyword>
<dbReference type="AlphaFoldDB" id="A0A8S1ZGU1"/>
<dbReference type="Proteomes" id="UP000682877">
    <property type="component" value="Chromosome 1"/>
</dbReference>
<keyword evidence="8" id="KW-0547">Nucleotide-binding</keyword>
<dbReference type="InterPro" id="IPR001806">
    <property type="entry name" value="Small_GTPase"/>
</dbReference>
<dbReference type="EMBL" id="LR999451">
    <property type="protein sequence ID" value="CAE5958275.1"/>
    <property type="molecule type" value="Genomic_DNA"/>
</dbReference>
<keyword evidence="14" id="KW-0449">Lipoprotein</keyword>
<dbReference type="SUPFAM" id="SSF52540">
    <property type="entry name" value="P-loop containing nucleoside triphosphate hydrolases"/>
    <property type="match status" value="1"/>
</dbReference>
<feature type="transmembrane region" description="Helical" evidence="17">
    <location>
        <begin position="900"/>
        <end position="918"/>
    </location>
</feature>
<feature type="domain" description="MI" evidence="18">
    <location>
        <begin position="263"/>
        <end position="384"/>
    </location>
</feature>
<evidence type="ECO:0000256" key="15">
    <source>
        <dbReference type="ARBA" id="ARBA00023289"/>
    </source>
</evidence>
<dbReference type="SMART" id="SM00544">
    <property type="entry name" value="MA3"/>
    <property type="match status" value="4"/>
</dbReference>
<dbReference type="PRINTS" id="PR00449">
    <property type="entry name" value="RASTRNSFRMNG"/>
</dbReference>
<keyword evidence="20" id="KW-1185">Reference proteome</keyword>
<dbReference type="InterPro" id="IPR003891">
    <property type="entry name" value="Initiation_fac_eIF4g_MI"/>
</dbReference>
<feature type="transmembrane region" description="Helical" evidence="17">
    <location>
        <begin position="1054"/>
        <end position="1079"/>
    </location>
</feature>
<evidence type="ECO:0000256" key="5">
    <source>
        <dbReference type="ARBA" id="ARBA00022481"/>
    </source>
</evidence>
<feature type="transmembrane region" description="Helical" evidence="17">
    <location>
        <begin position="960"/>
        <end position="984"/>
    </location>
</feature>
<keyword evidence="15" id="KW-0636">Prenylation</keyword>
<accession>A0A8S1ZGU1</accession>
<keyword evidence="10" id="KW-0653">Protein transport</keyword>
<keyword evidence="13" id="KW-0539">Nucleus</keyword>
<comment type="subcellular location">
    <subcellularLocation>
        <location evidence="1">Cytoplasm</location>
        <location evidence="1">Cytosol</location>
    </subcellularLocation>
    <subcellularLocation>
        <location evidence="16">Endomembrane system</location>
        <topology evidence="16">Lipid-anchor</topology>
        <orientation evidence="16">Cytoplasmic side</orientation>
    </subcellularLocation>
</comment>
<dbReference type="InterPro" id="IPR005225">
    <property type="entry name" value="Small_GTP-bd"/>
</dbReference>
<dbReference type="GO" id="GO:0045892">
    <property type="term" value="P:negative regulation of DNA-templated transcription"/>
    <property type="evidence" value="ECO:0007669"/>
    <property type="project" value="InterPro"/>
</dbReference>
<keyword evidence="12 17" id="KW-0472">Membrane</keyword>
<dbReference type="FunFam" id="1.25.40.180:FF:000009">
    <property type="entry name" value="programmed cell death protein 4"/>
    <property type="match status" value="2"/>
</dbReference>
<dbReference type="FunFam" id="3.40.50.300:FF:000295">
    <property type="entry name" value="Ras-related protein Rab7"/>
    <property type="match status" value="1"/>
</dbReference>
<dbReference type="FunFam" id="1.25.40.180:FF:000008">
    <property type="entry name" value="Programmed cell death protein 4"/>
    <property type="match status" value="2"/>
</dbReference>
<dbReference type="InterPro" id="IPR039778">
    <property type="entry name" value="PDCD4"/>
</dbReference>
<evidence type="ECO:0000256" key="1">
    <source>
        <dbReference type="ARBA" id="ARBA00004514"/>
    </source>
</evidence>
<dbReference type="SMART" id="SM00174">
    <property type="entry name" value="RHO"/>
    <property type="match status" value="1"/>
</dbReference>
<protein>
    <recommendedName>
        <fullName evidence="18">MI domain-containing protein</fullName>
    </recommendedName>
</protein>
<feature type="domain" description="MI" evidence="18">
    <location>
        <begin position="569"/>
        <end position="690"/>
    </location>
</feature>
<evidence type="ECO:0000256" key="4">
    <source>
        <dbReference type="ARBA" id="ARBA00022448"/>
    </source>
</evidence>
<sequence>MEFNKHQQLVDSSSVEKTDPLCISQLKLSSSLDGSPPLPQANIAGDLLKSHRHSPIKVEGSEENLGVEDDDDLTDPNFDTVEGNGHSDPTSCFDADLSEYKKKATIIVEEYFGTNDVVSVANELKELGMPEYRYYFVKKLVSMAMDRHDKEKEMAAFLLSTLYADVIDPPEVYRGFNKLVASADDLSVDIPDAVDVLAVFVARAIVDDILPPAFLKKQMKLLPDNSKGVEVLRKAEKSYLATPLHAEVVEKRWGGTDNWTAEDVKARINDLLKEYVMSGDKKEAFRCIKGLKVPFFHHEIVKRALIMAMERRKAEVRLLDLLKETIEVGLINSTQVTKGFSRIIDSIEDLSLDIPDARRILQSFISKAASEGWLCASSLKSLSADAGEKLLENSSANVFKDKAKSIIREYFLSGDTSEVVHCLDTELNASSSQLRAIFVKYLITLAMDRKKREKEMACVLVSTLGFPPKDVRNAFSMLIESADDTALDNPVVVEDLAMFLARAVVDEVLAPRDLEEVLNQTPEAGSSVGEKVIQMAKTLLKARLSGERILRCWGGGGIETNSPGSTVKEVKEKIQILLEEYVSGGDLREASRCVKELGMPFFHHEVVKKSVVRIIEEKENEERLWKLLKVCFDSGLVTIYQMTKGFKRVDESLEDLSLDVPDAAKKFSSCVERGKLEGFLDESFACEESQIIILGDSGVGKTSLMNQYVNNKFSQQYKATIGADFVTKELQIDDRLVTLQIWDTAGQERFQSLGVAFYRGADCCVLVYDVNYLKSFDSLDNWHDEFLKQASPRDPMAFPFILLGNKVDIDGGNSRVVSDKKAREWCAEKGNIVYFETSAKEDYNVDDSFLCITKLALANERDQDIYFQGIPETGSESEQRGALSVVLTMATNSLVTGLKVTLPVMFCVMLATLVYTFITDGLPLPDRQDVFTPWFVTTILDFYINIVPIAVWIVYKESTWSGSILWTILLIIFGSLTTCVYVFLQLLKLTNQEASEDPMYYLLLRDSIKDGVGLRDKNSLVVTARFVFGALGCVMLGALVYTCFTYGSPFHMELLYPWMVVLLVNFYINVAVLSVWVVYKESSWIIGILWVALLIGLGSVGTSVAIVVQLFRLSPLDPLYLVLVNNSNRAGDMYERTHSAVLRT</sequence>
<dbReference type="InterPro" id="IPR027417">
    <property type="entry name" value="P-loop_NTPase"/>
</dbReference>
<feature type="transmembrane region" description="Helical" evidence="17">
    <location>
        <begin position="930"/>
        <end position="954"/>
    </location>
</feature>
<keyword evidence="4" id="KW-0813">Transport</keyword>
<dbReference type="Pfam" id="PF07343">
    <property type="entry name" value="DUF1475"/>
    <property type="match status" value="1"/>
</dbReference>
<evidence type="ECO:0000256" key="14">
    <source>
        <dbReference type="ARBA" id="ARBA00023288"/>
    </source>
</evidence>
<dbReference type="Gene3D" id="3.40.50.300">
    <property type="entry name" value="P-loop containing nucleotide triphosphate hydrolases"/>
    <property type="match status" value="1"/>
</dbReference>
<name>A0A8S1ZGU1_ARAAE</name>
<dbReference type="InterPro" id="IPR009943">
    <property type="entry name" value="DUF1475"/>
</dbReference>
<dbReference type="PROSITE" id="PS51421">
    <property type="entry name" value="RAS"/>
    <property type="match status" value="1"/>
</dbReference>
<evidence type="ECO:0000256" key="12">
    <source>
        <dbReference type="ARBA" id="ARBA00023136"/>
    </source>
</evidence>
<feature type="transmembrane region" description="Helical" evidence="17">
    <location>
        <begin position="1086"/>
        <end position="1111"/>
    </location>
</feature>
<dbReference type="SUPFAM" id="SSF48371">
    <property type="entry name" value="ARM repeat"/>
    <property type="match status" value="4"/>
</dbReference>
<evidence type="ECO:0000256" key="17">
    <source>
        <dbReference type="SAM" id="Phobius"/>
    </source>
</evidence>
<dbReference type="NCBIfam" id="TIGR00231">
    <property type="entry name" value="small_GTP"/>
    <property type="match status" value="1"/>
</dbReference>
<feature type="domain" description="MI" evidence="18">
    <location>
        <begin position="398"/>
        <end position="519"/>
    </location>
</feature>
<evidence type="ECO:0000256" key="13">
    <source>
        <dbReference type="ARBA" id="ARBA00023242"/>
    </source>
</evidence>
<dbReference type="SMART" id="SM00175">
    <property type="entry name" value="RAB"/>
    <property type="match status" value="1"/>
</dbReference>
<evidence type="ECO:0000259" key="18">
    <source>
        <dbReference type="PROSITE" id="PS51366"/>
    </source>
</evidence>